<sequence>MMFSRKRSWKTGSRDGRAWSKLWGRAWSWMRSRSSLAWLTLSFLFLLLLLVGGGRSSDDGLAQPGRIIVLTQKRSESLRRLLNSLQEARYGKSRVELDIHIDAIKGGGEEPDSIDPEVLAVAEDAFWPYGRKTLVVEETNVGLEGSWINAWDAKNARYDEVAVILEDDLEVSKDFFTWFKLAHHYYGNWPDVAAATIQRATLQPRKNESLSRGVSHSEHEQIYLYRLVGSWGFSPIRRPWIKFQEYYREHQGDDSYEPVVENLVTTKWWQGGAKDSMWTQWYIRFCEDHNYFNVYAYFGEEKKALVVNHREAGEHFRDALGPDSKLLKDSDGVSFEFTEHPVRLDWDGLPDSRYHDEFYRLAQRAVDSALNFSGQGSISTVVVYDYGTEIHAKALACDIEAREYFLARGTFALVGTCERKIPVLEQVICDELIERRGPMSKQEYGLRLAQEFLRRERALLLFFKPLNFKSVLYTRVKGLSHFSVLVDEKDEIVAMYSSPAGLEKLGRAVNLLNGEKERLKVALSSAGAKKFSLEQRRLDLELAGTKYFDWNKRKCIDIIVSADEGKEDSS</sequence>
<name>A0AAV8V418_9RHOD</name>
<dbReference type="Gene3D" id="3.90.550.10">
    <property type="entry name" value="Spore Coat Polysaccharide Biosynthesis Protein SpsA, Chain A"/>
    <property type="match status" value="1"/>
</dbReference>
<protein>
    <recommendedName>
        <fullName evidence="3">Glycosyltransferase 2-like domain-containing protein</fullName>
    </recommendedName>
</protein>
<gene>
    <name evidence="1" type="ORF">NDN08_007857</name>
</gene>
<organism evidence="1 2">
    <name type="scientific">Rhodosorus marinus</name>
    <dbReference type="NCBI Taxonomy" id="101924"/>
    <lineage>
        <taxon>Eukaryota</taxon>
        <taxon>Rhodophyta</taxon>
        <taxon>Stylonematophyceae</taxon>
        <taxon>Stylonematales</taxon>
        <taxon>Stylonemataceae</taxon>
        <taxon>Rhodosorus</taxon>
    </lineage>
</organism>
<evidence type="ECO:0000313" key="2">
    <source>
        <dbReference type="Proteomes" id="UP001157974"/>
    </source>
</evidence>
<reference evidence="1 2" key="1">
    <citation type="journal article" date="2023" name="Nat. Commun.">
        <title>Origin of minicircular mitochondrial genomes in red algae.</title>
        <authorList>
            <person name="Lee Y."/>
            <person name="Cho C.H."/>
            <person name="Lee Y.M."/>
            <person name="Park S.I."/>
            <person name="Yang J.H."/>
            <person name="West J.A."/>
            <person name="Bhattacharya D."/>
            <person name="Yoon H.S."/>
        </authorList>
    </citation>
    <scope>NUCLEOTIDE SEQUENCE [LARGE SCALE GENOMIC DNA]</scope>
    <source>
        <strain evidence="1 2">CCMP1338</strain>
        <tissue evidence="1">Whole cell</tissue>
    </source>
</reference>
<dbReference type="EMBL" id="JAMWBK010000002">
    <property type="protein sequence ID" value="KAJ8907751.1"/>
    <property type="molecule type" value="Genomic_DNA"/>
</dbReference>
<dbReference type="PANTHER" id="PTHR33604:SF3">
    <property type="entry name" value="OSJNBA0004B13.7 PROTEIN"/>
    <property type="match status" value="1"/>
</dbReference>
<comment type="caution">
    <text evidence="1">The sequence shown here is derived from an EMBL/GenBank/DDBJ whole genome shotgun (WGS) entry which is preliminary data.</text>
</comment>
<dbReference type="AlphaFoldDB" id="A0AAV8V418"/>
<keyword evidence="2" id="KW-1185">Reference proteome</keyword>
<accession>A0AAV8V418</accession>
<dbReference type="PANTHER" id="PTHR33604">
    <property type="entry name" value="OSJNBA0004B13.7 PROTEIN"/>
    <property type="match status" value="1"/>
</dbReference>
<dbReference type="SUPFAM" id="SSF53448">
    <property type="entry name" value="Nucleotide-diphospho-sugar transferases"/>
    <property type="match status" value="1"/>
</dbReference>
<evidence type="ECO:0008006" key="3">
    <source>
        <dbReference type="Google" id="ProtNLM"/>
    </source>
</evidence>
<proteinExistence type="predicted"/>
<dbReference type="InterPro" id="IPR029044">
    <property type="entry name" value="Nucleotide-diphossugar_trans"/>
</dbReference>
<dbReference type="Proteomes" id="UP001157974">
    <property type="component" value="Unassembled WGS sequence"/>
</dbReference>
<evidence type="ECO:0000313" key="1">
    <source>
        <dbReference type="EMBL" id="KAJ8907751.1"/>
    </source>
</evidence>